<accession>A0A9X1N9Z2</accession>
<name>A0A9X1N9Z2_9ACTN</name>
<feature type="chain" id="PRO_5040973772" description="Secreted protein" evidence="1">
    <location>
        <begin position="25"/>
        <end position="133"/>
    </location>
</feature>
<dbReference type="EMBL" id="JAJOMB010000002">
    <property type="protein sequence ID" value="MCD5310019.1"/>
    <property type="molecule type" value="Genomic_DNA"/>
</dbReference>
<organism evidence="2 3">
    <name type="scientific">Kineosporia babensis</name>
    <dbReference type="NCBI Taxonomy" id="499548"/>
    <lineage>
        <taxon>Bacteria</taxon>
        <taxon>Bacillati</taxon>
        <taxon>Actinomycetota</taxon>
        <taxon>Actinomycetes</taxon>
        <taxon>Kineosporiales</taxon>
        <taxon>Kineosporiaceae</taxon>
        <taxon>Kineosporia</taxon>
    </lineage>
</organism>
<proteinExistence type="predicted"/>
<dbReference type="RefSeq" id="WP_231438948.1">
    <property type="nucleotide sequence ID" value="NZ_JAJOMB010000002.1"/>
</dbReference>
<protein>
    <recommendedName>
        <fullName evidence="4">Secreted protein</fullName>
    </recommendedName>
</protein>
<evidence type="ECO:0000313" key="3">
    <source>
        <dbReference type="Proteomes" id="UP001138997"/>
    </source>
</evidence>
<comment type="caution">
    <text evidence="2">The sequence shown here is derived from an EMBL/GenBank/DDBJ whole genome shotgun (WGS) entry which is preliminary data.</text>
</comment>
<gene>
    <name evidence="2" type="ORF">LR394_03875</name>
</gene>
<feature type="signal peptide" evidence="1">
    <location>
        <begin position="1"/>
        <end position="24"/>
    </location>
</feature>
<reference evidence="2" key="1">
    <citation type="submission" date="2021-11" db="EMBL/GenBank/DDBJ databases">
        <title>Streptomyces corallinus and Kineosporia corallina sp. nov., two new coral-derived marine actinobacteria.</title>
        <authorList>
            <person name="Buangrab K."/>
            <person name="Sutthacheep M."/>
            <person name="Yeemin T."/>
            <person name="Harunari E."/>
            <person name="Igarashi Y."/>
            <person name="Sripreechasak P."/>
            <person name="Kanchanasin P."/>
            <person name="Tanasupawat S."/>
            <person name="Phongsopitanun W."/>
        </authorList>
    </citation>
    <scope>NUCLEOTIDE SEQUENCE</scope>
    <source>
        <strain evidence="2">JCM 31032</strain>
    </source>
</reference>
<keyword evidence="1" id="KW-0732">Signal</keyword>
<evidence type="ECO:0000313" key="2">
    <source>
        <dbReference type="EMBL" id="MCD5310019.1"/>
    </source>
</evidence>
<evidence type="ECO:0000256" key="1">
    <source>
        <dbReference type="SAM" id="SignalP"/>
    </source>
</evidence>
<keyword evidence="3" id="KW-1185">Reference proteome</keyword>
<evidence type="ECO:0008006" key="4">
    <source>
        <dbReference type="Google" id="ProtNLM"/>
    </source>
</evidence>
<sequence length="133" mass="14002">MKKIFAAAALASVAVLAVPATAQAAEVKPAAVKKHAWKSNGLAGAQAAGQWWVSGGKLHVSGVLEDTAADKRQAQLRIRFSDQASAKVVKATGGKGDRTSFSFTAKSSAKAEVREIVRSNLSYAESKWYTIRG</sequence>
<dbReference type="AlphaFoldDB" id="A0A9X1N9Z2"/>
<dbReference type="Proteomes" id="UP001138997">
    <property type="component" value="Unassembled WGS sequence"/>
</dbReference>